<evidence type="ECO:0000259" key="1">
    <source>
        <dbReference type="SMART" id="SM00470"/>
    </source>
</evidence>
<dbReference type="InterPro" id="IPR003115">
    <property type="entry name" value="ParB_N"/>
</dbReference>
<evidence type="ECO:0000313" key="3">
    <source>
        <dbReference type="Proteomes" id="UP000628984"/>
    </source>
</evidence>
<name>A0A918J156_9RHOB</name>
<dbReference type="InterPro" id="IPR037972">
    <property type="entry name" value="RepB_N"/>
</dbReference>
<dbReference type="AlphaFoldDB" id="A0A918J156"/>
<comment type="caution">
    <text evidence="2">The sequence shown here is derived from an EMBL/GenBank/DDBJ whole genome shotgun (WGS) entry which is preliminary data.</text>
</comment>
<dbReference type="GO" id="GO:0005694">
    <property type="term" value="C:chromosome"/>
    <property type="evidence" value="ECO:0007669"/>
    <property type="project" value="TreeGrafter"/>
</dbReference>
<reference evidence="2" key="1">
    <citation type="journal article" date="2014" name="Int. J. Syst. Evol. Microbiol.">
        <title>Complete genome sequence of Corynebacterium casei LMG S-19264T (=DSM 44701T), isolated from a smear-ripened cheese.</title>
        <authorList>
            <consortium name="US DOE Joint Genome Institute (JGI-PGF)"/>
            <person name="Walter F."/>
            <person name="Albersmeier A."/>
            <person name="Kalinowski J."/>
            <person name="Ruckert C."/>
        </authorList>
    </citation>
    <scope>NUCLEOTIDE SEQUENCE</scope>
    <source>
        <strain evidence="2">KCTC 23714</strain>
    </source>
</reference>
<dbReference type="Gene3D" id="3.90.1530.30">
    <property type="match status" value="1"/>
</dbReference>
<dbReference type="Proteomes" id="UP000628984">
    <property type="component" value="Unassembled WGS sequence"/>
</dbReference>
<accession>A0A918J156</accession>
<evidence type="ECO:0000313" key="2">
    <source>
        <dbReference type="EMBL" id="GGW42022.1"/>
    </source>
</evidence>
<dbReference type="SUPFAM" id="SSF110849">
    <property type="entry name" value="ParB/Sulfiredoxin"/>
    <property type="match status" value="1"/>
</dbReference>
<proteinExistence type="predicted"/>
<protein>
    <submittedName>
        <fullName evidence="2">Chromosome partitioning protein ParB</fullName>
    </submittedName>
</protein>
<dbReference type="InterPro" id="IPR036086">
    <property type="entry name" value="ParB/Sulfiredoxin_sf"/>
</dbReference>
<dbReference type="Pfam" id="PF02195">
    <property type="entry name" value="ParB_N"/>
    <property type="match status" value="1"/>
</dbReference>
<dbReference type="PANTHER" id="PTHR33375:SF1">
    <property type="entry name" value="CHROMOSOME-PARTITIONING PROTEIN PARB-RELATED"/>
    <property type="match status" value="1"/>
</dbReference>
<dbReference type="SMART" id="SM00470">
    <property type="entry name" value="ParB"/>
    <property type="match status" value="1"/>
</dbReference>
<gene>
    <name evidence="2" type="ORF">GCM10011452_32880</name>
</gene>
<dbReference type="PANTHER" id="PTHR33375">
    <property type="entry name" value="CHROMOSOME-PARTITIONING PROTEIN PARB-RELATED"/>
    <property type="match status" value="1"/>
</dbReference>
<keyword evidence="3" id="KW-1185">Reference proteome</keyword>
<dbReference type="InterPro" id="IPR050336">
    <property type="entry name" value="Chromosome_partition/occlusion"/>
</dbReference>
<dbReference type="RefSeq" id="WP_189634974.1">
    <property type="nucleotide sequence ID" value="NZ_BMYQ01000014.1"/>
</dbReference>
<reference evidence="2" key="2">
    <citation type="submission" date="2020-09" db="EMBL/GenBank/DDBJ databases">
        <authorList>
            <person name="Sun Q."/>
            <person name="Kim S."/>
        </authorList>
    </citation>
    <scope>NUCLEOTIDE SEQUENCE</scope>
    <source>
        <strain evidence="2">KCTC 23714</strain>
    </source>
</reference>
<feature type="domain" description="ParB-like N-terminal" evidence="1">
    <location>
        <begin position="79"/>
        <end position="176"/>
    </location>
</feature>
<dbReference type="EMBL" id="BMYQ01000014">
    <property type="protein sequence ID" value="GGW42022.1"/>
    <property type="molecule type" value="Genomic_DNA"/>
</dbReference>
<dbReference type="GO" id="GO:0007059">
    <property type="term" value="P:chromosome segregation"/>
    <property type="evidence" value="ECO:0007669"/>
    <property type="project" value="TreeGrafter"/>
</dbReference>
<dbReference type="CDD" id="cd16405">
    <property type="entry name" value="RepB_like_N"/>
    <property type="match status" value="1"/>
</dbReference>
<sequence length="349" mass="37169">MAKRRKLEPPSAEALAEIAAELSRPALVVRPGAAPIAQIAAEVAAVRPAEDHQTQLARQRDSRDAAAWREAEDEGRVLQSLPIAAIDLDHVVRDRMASDAEEMEELKSSIRASGQRLPVEVVALPEGRFGLISGWRRIAALKELAEEAGETAPEVLALVREGREAGAIYAGMVEENELRAALTPYERGRIAAVAAGQGAFASVDAAVDAIFAAASKSKRSKIRGFALVHEVLGDLLAHPAALGEKQGLALAQALRDGQADRLRTALAEADAADARAEWKALERAMATPQPAPAKGGRPRVLPTVQRENLPSGGVLEFGWSAEGVILKATGVSIPEAEFQRMLDRLRSAK</sequence>
<organism evidence="2 3">
    <name type="scientific">Gemmobacter lanyuensis</name>
    <dbReference type="NCBI Taxonomy" id="1054497"/>
    <lineage>
        <taxon>Bacteria</taxon>
        <taxon>Pseudomonadati</taxon>
        <taxon>Pseudomonadota</taxon>
        <taxon>Alphaproteobacteria</taxon>
        <taxon>Rhodobacterales</taxon>
        <taxon>Paracoccaceae</taxon>
        <taxon>Gemmobacter</taxon>
    </lineage>
</organism>